<organism evidence="1 2">
    <name type="scientific">Rattus norvegicus</name>
    <name type="common">Rat</name>
    <dbReference type="NCBI Taxonomy" id="10116"/>
    <lineage>
        <taxon>Eukaryota</taxon>
        <taxon>Metazoa</taxon>
        <taxon>Chordata</taxon>
        <taxon>Craniata</taxon>
        <taxon>Vertebrata</taxon>
        <taxon>Euteleostomi</taxon>
        <taxon>Mammalia</taxon>
        <taxon>Eutheria</taxon>
        <taxon>Euarchontoglires</taxon>
        <taxon>Glires</taxon>
        <taxon>Rodentia</taxon>
        <taxon>Myomorpha</taxon>
        <taxon>Muroidea</taxon>
        <taxon>Muridae</taxon>
        <taxon>Murinae</taxon>
        <taxon>Rattus</taxon>
    </lineage>
</organism>
<dbReference type="GO" id="GO:0016301">
    <property type="term" value="F:kinase activity"/>
    <property type="evidence" value="ECO:0007669"/>
    <property type="project" value="UniProtKB-KW"/>
</dbReference>
<dbReference type="EMBL" id="CH474061">
    <property type="protein sequence ID" value="EDL86262.1"/>
    <property type="molecule type" value="Genomic_DNA"/>
</dbReference>
<reference evidence="1 2" key="1">
    <citation type="submission" date="2005-07" db="EMBL/GenBank/DDBJ databases">
        <authorList>
            <person name="Mural R.J."/>
            <person name="Li P.W."/>
            <person name="Adams M.D."/>
            <person name="Amanatides P.G."/>
            <person name="Baden-Tillson H."/>
            <person name="Barnstead M."/>
            <person name="Chin S.H."/>
            <person name="Dew I."/>
            <person name="Evans C.A."/>
            <person name="Ferriera S."/>
            <person name="Flanigan M."/>
            <person name="Fosler C."/>
            <person name="Glodek A."/>
            <person name="Gu Z."/>
            <person name="Holt R.A."/>
            <person name="Jennings D."/>
            <person name="Kraft C.L."/>
            <person name="Lu F."/>
            <person name="Nguyen T."/>
            <person name="Nusskern D.R."/>
            <person name="Pfannkoch C.M."/>
            <person name="Sitter C."/>
            <person name="Sutton G.G."/>
            <person name="Venter J.C."/>
            <person name="Wang Z."/>
            <person name="Woodage T."/>
            <person name="Zheng X.H."/>
            <person name="Zhong F."/>
        </authorList>
    </citation>
    <scope>NUCLEOTIDE SEQUENCE [LARGE SCALE GENOMIC DNA]</scope>
    <source>
        <strain>BN</strain>
        <strain evidence="2">Sprague-Dawley</strain>
    </source>
</reference>
<evidence type="ECO:0000313" key="1">
    <source>
        <dbReference type="EMBL" id="EDL86262.1"/>
    </source>
</evidence>
<feature type="non-terminal residue" evidence="1">
    <location>
        <position position="61"/>
    </location>
</feature>
<sequence>MAQQIKAFAAQLDDLSSVRLQDPHGGRSEPILLLLSGPSPLNKTDTVSLDFSFNKSKSLYM</sequence>
<dbReference type="Proteomes" id="UP000234681">
    <property type="component" value="Chromosome 15"/>
</dbReference>
<evidence type="ECO:0000313" key="3">
    <source>
        <dbReference type="RGD" id="2046"/>
    </source>
</evidence>
<accession>A6KKS0</accession>
<dbReference type="RGD" id="2046">
    <property type="gene designation" value="Adk"/>
</dbReference>
<name>A6KKS0_RAT</name>
<gene>
    <name evidence="1 3" type="primary">Adk</name>
    <name evidence="1" type="ORF">rCG_41881</name>
</gene>
<keyword evidence="1" id="KW-0808">Transferase</keyword>
<protein>
    <submittedName>
        <fullName evidence="1">Adenosine kinase, isoform CRA_a</fullName>
    </submittedName>
</protein>
<keyword evidence="1" id="KW-0418">Kinase</keyword>
<dbReference type="AlphaFoldDB" id="A6KKS0"/>
<evidence type="ECO:0000313" key="2">
    <source>
        <dbReference type="Proteomes" id="UP000234681"/>
    </source>
</evidence>
<proteinExistence type="predicted"/>